<dbReference type="PANTHER" id="PTHR43381:SF5">
    <property type="entry name" value="TR-TYPE G DOMAIN-CONTAINING PROTEIN"/>
    <property type="match status" value="1"/>
</dbReference>
<evidence type="ECO:0000313" key="13">
    <source>
        <dbReference type="EMBL" id="TLP65687.1"/>
    </source>
</evidence>
<dbReference type="GO" id="GO:0005525">
    <property type="term" value="F:GTP binding"/>
    <property type="evidence" value="ECO:0007669"/>
    <property type="project" value="UniProtKB-KW"/>
</dbReference>
<dbReference type="Gene3D" id="3.40.50.10050">
    <property type="entry name" value="Translation initiation factor IF- 2, domain 3"/>
    <property type="match status" value="1"/>
</dbReference>
<dbReference type="Gene3D" id="3.40.50.300">
    <property type="entry name" value="P-loop containing nucleotide triphosphate hydrolases"/>
    <property type="match status" value="1"/>
</dbReference>
<dbReference type="GO" id="GO:0003743">
    <property type="term" value="F:translation initiation factor activity"/>
    <property type="evidence" value="ECO:0007669"/>
    <property type="project" value="UniProtKB-UniRule"/>
</dbReference>
<evidence type="ECO:0000313" key="14">
    <source>
        <dbReference type="Proteomes" id="UP000305041"/>
    </source>
</evidence>
<comment type="subcellular location">
    <subcellularLocation>
        <location evidence="8">Cytoplasm</location>
    </subcellularLocation>
</comment>
<dbReference type="AlphaFoldDB" id="A0A5R8ZKU1"/>
<dbReference type="GO" id="GO:0003924">
    <property type="term" value="F:GTPase activity"/>
    <property type="evidence" value="ECO:0007669"/>
    <property type="project" value="UniProtKB-UniRule"/>
</dbReference>
<protein>
    <recommendedName>
        <fullName evidence="2 8">Translation initiation factor IF-2</fullName>
    </recommendedName>
</protein>
<evidence type="ECO:0000256" key="8">
    <source>
        <dbReference type="HAMAP-Rule" id="MF_00100"/>
    </source>
</evidence>
<dbReference type="InterPro" id="IPR000795">
    <property type="entry name" value="T_Tr_GTP-bd_dom"/>
</dbReference>
<keyword evidence="4 8" id="KW-0396">Initiation factor</keyword>
<evidence type="ECO:0000256" key="6">
    <source>
        <dbReference type="ARBA" id="ARBA00022917"/>
    </source>
</evidence>
<dbReference type="InterPro" id="IPR005225">
    <property type="entry name" value="Small_GTP-bd"/>
</dbReference>
<feature type="binding site" evidence="8">
    <location>
        <begin position="333"/>
        <end position="340"/>
    </location>
    <ligand>
        <name>GTP</name>
        <dbReference type="ChEBI" id="CHEBI:37565"/>
    </ligand>
</feature>
<comment type="similarity">
    <text evidence="1 8 9">Belongs to the TRAFAC class translation factor GTPase superfamily. Classic translation factor GTPase family. IF-2 subfamily.</text>
</comment>
<dbReference type="Proteomes" id="UP000441586">
    <property type="component" value="Unassembled WGS sequence"/>
</dbReference>
<dbReference type="Proteomes" id="UP000305041">
    <property type="component" value="Unassembled WGS sequence"/>
</dbReference>
<dbReference type="Pfam" id="PF00009">
    <property type="entry name" value="GTP_EFTU"/>
    <property type="match status" value="1"/>
</dbReference>
<dbReference type="InterPro" id="IPR015760">
    <property type="entry name" value="TIF_IF2"/>
</dbReference>
<dbReference type="HAMAP" id="MF_00100_B">
    <property type="entry name" value="IF_2_B"/>
    <property type="match status" value="1"/>
</dbReference>
<dbReference type="CDD" id="cd01887">
    <property type="entry name" value="IF2_eIF5B"/>
    <property type="match status" value="1"/>
</dbReference>
<dbReference type="FunFam" id="3.40.50.10050:FF:000001">
    <property type="entry name" value="Translation initiation factor IF-2"/>
    <property type="match status" value="1"/>
</dbReference>
<feature type="region of interest" description="Disordered" evidence="10">
    <location>
        <begin position="85"/>
        <end position="234"/>
    </location>
</feature>
<dbReference type="FunFam" id="3.40.50.300:FF:000019">
    <property type="entry name" value="Translation initiation factor IF-2"/>
    <property type="match status" value="1"/>
</dbReference>
<dbReference type="NCBIfam" id="TIGR00487">
    <property type="entry name" value="IF-2"/>
    <property type="match status" value="1"/>
</dbReference>
<dbReference type="InterPro" id="IPR013575">
    <property type="entry name" value="IF2_assoc_dom_bac"/>
</dbReference>
<gene>
    <name evidence="8 12" type="primary">infB</name>
    <name evidence="13" type="ORF">FEE96_09275</name>
    <name evidence="12" type="ORF">GP644_06685</name>
</gene>
<dbReference type="InterPro" id="IPR036925">
    <property type="entry name" value="TIF_IF2_dom3_sf"/>
</dbReference>
<proteinExistence type="inferred from homology"/>
<dbReference type="Gene3D" id="2.40.30.10">
    <property type="entry name" value="Translation factors"/>
    <property type="match status" value="2"/>
</dbReference>
<keyword evidence="5 8" id="KW-0547">Nucleotide-binding</keyword>
<dbReference type="InterPro" id="IPR053905">
    <property type="entry name" value="EF-G-like_DII"/>
</dbReference>
<dbReference type="SUPFAM" id="SSF50447">
    <property type="entry name" value="Translation proteins"/>
    <property type="match status" value="2"/>
</dbReference>
<dbReference type="FunFam" id="2.40.30.10:FF:000008">
    <property type="entry name" value="Translation initiation factor IF-2"/>
    <property type="match status" value="1"/>
</dbReference>
<dbReference type="CDD" id="cd03702">
    <property type="entry name" value="IF2_mtIF2_II"/>
    <property type="match status" value="1"/>
</dbReference>
<reference evidence="13 14" key="1">
    <citation type="submission" date="2019-05" db="EMBL/GenBank/DDBJ databases">
        <title>Draft genome sequence of Pelagicola sp. DSW4-44.</title>
        <authorList>
            <person name="Oh J."/>
        </authorList>
    </citation>
    <scope>NUCLEOTIDE SEQUENCE [LARGE SCALE GENOMIC DNA]</scope>
    <source>
        <strain evidence="13 14">DSW4-44</strain>
    </source>
</reference>
<feature type="binding site" evidence="8">
    <location>
        <begin position="434"/>
        <end position="437"/>
    </location>
    <ligand>
        <name>GTP</name>
        <dbReference type="ChEBI" id="CHEBI:37565"/>
    </ligand>
</feature>
<feature type="compositionally biased region" description="Basic residues" evidence="10">
    <location>
        <begin position="213"/>
        <end position="226"/>
    </location>
</feature>
<feature type="region of interest" description="Disordered" evidence="10">
    <location>
        <begin position="1"/>
        <end position="73"/>
    </location>
</feature>
<feature type="compositionally biased region" description="Basic and acidic residues" evidence="10">
    <location>
        <begin position="85"/>
        <end position="145"/>
    </location>
</feature>
<keyword evidence="7 8" id="KW-0342">GTP-binding</keyword>
<accession>A0A6A4RJX3</accession>
<feature type="compositionally biased region" description="Basic and acidic residues" evidence="10">
    <location>
        <begin position="177"/>
        <end position="198"/>
    </location>
</feature>
<dbReference type="PROSITE" id="PS51722">
    <property type="entry name" value="G_TR_2"/>
    <property type="match status" value="1"/>
</dbReference>
<reference evidence="12 15" key="2">
    <citation type="submission" date="2019-12" db="EMBL/GenBank/DDBJ databases">
        <authorList>
            <person name="Zhang Y.-J."/>
        </authorList>
    </citation>
    <scope>NUCLEOTIDE SEQUENCE [LARGE SCALE GENOMIC DNA]</scope>
    <source>
        <strain evidence="12 15">H18S-6</strain>
    </source>
</reference>
<dbReference type="FunFam" id="2.40.30.10:FF:000007">
    <property type="entry name" value="Translation initiation factor IF-2"/>
    <property type="match status" value="1"/>
</dbReference>
<dbReference type="InterPro" id="IPR023115">
    <property type="entry name" value="TIF_IF2_dom3"/>
</dbReference>
<keyword evidence="3 8" id="KW-0963">Cytoplasm</keyword>
<dbReference type="EMBL" id="WSFO01000003">
    <property type="protein sequence ID" value="KAE9630905.1"/>
    <property type="molecule type" value="Genomic_DNA"/>
</dbReference>
<feature type="compositionally biased region" description="Low complexity" evidence="10">
    <location>
        <begin position="44"/>
        <end position="60"/>
    </location>
</feature>
<feature type="compositionally biased region" description="Low complexity" evidence="10">
    <location>
        <begin position="146"/>
        <end position="162"/>
    </location>
</feature>
<sequence length="827" mass="89253">MSDSDGKKTLGLRGGARPGNVKQSFSHGRTKSVVVETKRKRVVVPKPGAGRGGSSSAPVGDPSRRPAGITDVEMARRLKAVQLAKAREAEDIAKRAAEEKEREESRARRRAEMEQKEREQREAEERAKAKIEEAERKKREAEVAAERAAPAPVAEKPAGAAPRTANFGKPAPAATPRKSDRERDQRQNRGKGQADSRRSGKLTLGQATGGAGNRHRSMASMKRKQERARQKAMGTVEREKVFREVQLPEAILVSELAIRMAERVGDVVKSLMNMGLMVTQNQTIDADTAELIIEEFGHKMVRVSDSDVEDVINEIDDKDEDLKPRPPVVTIMGHVDHGKTSILDAIRDARVVAGEAGGITQHIGAYQVQTKEGAVLSFLDTPGHAAFTSMRSRGADVTDIVILVVAADDAVMPQTIEAINHAQAANVPMIVAINKIDKPAANPTKVRTDLLQHSVIVEEMSGEVQDVEVSATTGQGLDQLLEAIALQAEILELKANPDRAAQGAVIEAQLDVGRGPVATVLVQNGTLRQGDIFVVGEQYGKVRALINDKGERIKEAGPSVPVEVLGLNGTPEAGDVLNVTETEAQAREIAEYRAQAAKDKRAAAGAATTLEQLMAKAKDDENVSELPILVKADVQGSAEAIVQAMAKIGNDEVRVRVLHSGVGAITETDIGLAEASGAPVFGFNVRANTSARNTANQKGVEIRYYSVIYDLVDDVKAAASGLLSNEIRENFIGYANIKEVFKVTGIGKVAGCLVTEGVARRSAGVRLLRDNVVIHEGTLKTLKRFKDEVPEVQSGQECGMAFENYDDIRPDDVIEIFEREEVTRTLK</sequence>
<evidence type="ECO:0000256" key="10">
    <source>
        <dbReference type="SAM" id="MobiDB-lite"/>
    </source>
</evidence>
<keyword evidence="6 8" id="KW-0648">Protein biosynthesis</keyword>
<dbReference type="Pfam" id="PF11987">
    <property type="entry name" value="IF-2"/>
    <property type="match status" value="1"/>
</dbReference>
<evidence type="ECO:0000313" key="12">
    <source>
        <dbReference type="EMBL" id="KAE9630905.1"/>
    </source>
</evidence>
<dbReference type="PANTHER" id="PTHR43381">
    <property type="entry name" value="TRANSLATION INITIATION FACTOR IF-2-RELATED"/>
    <property type="match status" value="1"/>
</dbReference>
<dbReference type="EMBL" id="VAUA01000004">
    <property type="protein sequence ID" value="TLP65687.1"/>
    <property type="molecule type" value="Genomic_DNA"/>
</dbReference>
<dbReference type="PROSITE" id="PS01176">
    <property type="entry name" value="IF2"/>
    <property type="match status" value="1"/>
</dbReference>
<comment type="caution">
    <text evidence="8">Lacks conserved residue(s) required for the propagation of feature annotation.</text>
</comment>
<comment type="function">
    <text evidence="8 9">One of the essential components for the initiation of protein synthesis. Protects formylmethionyl-tRNA from spontaneous hydrolysis and promotes its binding to the 30S ribosomal subunits. Also involved in the hydrolysis of GTP during the formation of the 70S ribosomal complex.</text>
</comment>
<dbReference type="InterPro" id="IPR009000">
    <property type="entry name" value="Transl_B-barrel_sf"/>
</dbReference>
<dbReference type="InterPro" id="IPR044145">
    <property type="entry name" value="IF2_II"/>
</dbReference>
<comment type="caution">
    <text evidence="12">The sequence shown here is derived from an EMBL/GenBank/DDBJ whole genome shotgun (WGS) entry which is preliminary data.</text>
</comment>
<name>A0A5R8ZKU1_9RHOB</name>
<dbReference type="Pfam" id="PF04760">
    <property type="entry name" value="IF2_N"/>
    <property type="match status" value="1"/>
</dbReference>
<evidence type="ECO:0000256" key="5">
    <source>
        <dbReference type="ARBA" id="ARBA00022741"/>
    </source>
</evidence>
<evidence type="ECO:0000256" key="1">
    <source>
        <dbReference type="ARBA" id="ARBA00007733"/>
    </source>
</evidence>
<dbReference type="InterPro" id="IPR027417">
    <property type="entry name" value="P-loop_NTPase"/>
</dbReference>
<dbReference type="SUPFAM" id="SSF52540">
    <property type="entry name" value="P-loop containing nucleoside triphosphate hydrolases"/>
    <property type="match status" value="1"/>
</dbReference>
<dbReference type="NCBIfam" id="TIGR00231">
    <property type="entry name" value="small_GTP"/>
    <property type="match status" value="1"/>
</dbReference>
<dbReference type="Pfam" id="PF08364">
    <property type="entry name" value="IF2_assoc"/>
    <property type="match status" value="1"/>
</dbReference>
<evidence type="ECO:0000256" key="2">
    <source>
        <dbReference type="ARBA" id="ARBA00020675"/>
    </source>
</evidence>
<keyword evidence="14" id="KW-1185">Reference proteome</keyword>
<dbReference type="OrthoDB" id="9811804at2"/>
<dbReference type="SUPFAM" id="SSF52156">
    <property type="entry name" value="Initiation factor IF2/eIF5b, domain 3"/>
    <property type="match status" value="1"/>
</dbReference>
<feature type="binding site" evidence="8">
    <location>
        <begin position="380"/>
        <end position="384"/>
    </location>
    <ligand>
        <name>GTP</name>
        <dbReference type="ChEBI" id="CHEBI:37565"/>
    </ligand>
</feature>
<evidence type="ECO:0000256" key="3">
    <source>
        <dbReference type="ARBA" id="ARBA00022490"/>
    </source>
</evidence>
<dbReference type="InterPro" id="IPR000178">
    <property type="entry name" value="TF_IF2_bacterial-like"/>
</dbReference>
<evidence type="ECO:0000256" key="4">
    <source>
        <dbReference type="ARBA" id="ARBA00022540"/>
    </source>
</evidence>
<evidence type="ECO:0000313" key="15">
    <source>
        <dbReference type="Proteomes" id="UP000441586"/>
    </source>
</evidence>
<accession>A0A5R8ZKU1</accession>
<dbReference type="Pfam" id="PF22042">
    <property type="entry name" value="EF-G_D2"/>
    <property type="match status" value="1"/>
</dbReference>
<organism evidence="12 15">
    <name type="scientific">Parasedimentitalea maritima</name>
    <dbReference type="NCBI Taxonomy" id="2578117"/>
    <lineage>
        <taxon>Bacteria</taxon>
        <taxon>Pseudomonadati</taxon>
        <taxon>Pseudomonadota</taxon>
        <taxon>Alphaproteobacteria</taxon>
        <taxon>Rhodobacterales</taxon>
        <taxon>Paracoccaceae</taxon>
        <taxon>Parasedimentitalea</taxon>
    </lineage>
</organism>
<dbReference type="GO" id="GO:0005829">
    <property type="term" value="C:cytosol"/>
    <property type="evidence" value="ECO:0007669"/>
    <property type="project" value="TreeGrafter"/>
</dbReference>
<dbReference type="RefSeq" id="WP_138162754.1">
    <property type="nucleotide sequence ID" value="NZ_VAUA01000004.1"/>
</dbReference>
<evidence type="ECO:0000259" key="11">
    <source>
        <dbReference type="PROSITE" id="PS51722"/>
    </source>
</evidence>
<evidence type="ECO:0000256" key="7">
    <source>
        <dbReference type="ARBA" id="ARBA00023134"/>
    </source>
</evidence>
<evidence type="ECO:0000256" key="9">
    <source>
        <dbReference type="RuleBase" id="RU000644"/>
    </source>
</evidence>
<dbReference type="CDD" id="cd03692">
    <property type="entry name" value="mtIF2_IVc"/>
    <property type="match status" value="1"/>
</dbReference>
<dbReference type="InterPro" id="IPR006847">
    <property type="entry name" value="IF2_N"/>
</dbReference>
<feature type="domain" description="Tr-type G" evidence="11">
    <location>
        <begin position="324"/>
        <end position="492"/>
    </location>
</feature>